<evidence type="ECO:0000313" key="1">
    <source>
        <dbReference type="EMBL" id="GID51171.1"/>
    </source>
</evidence>
<proteinExistence type="predicted"/>
<evidence type="ECO:0008006" key="2">
    <source>
        <dbReference type="Google" id="ProtNLM"/>
    </source>
</evidence>
<dbReference type="EMBL" id="BOMF01000172">
    <property type="protein sequence ID" value="GID51171.1"/>
    <property type="molecule type" value="Genomic_DNA"/>
</dbReference>
<dbReference type="Pfam" id="PF13830">
    <property type="entry name" value="DUF4192"/>
    <property type="match status" value="1"/>
</dbReference>
<comment type="caution">
    <text evidence="1">The sequence shown here is derived from an EMBL/GenBank/DDBJ whole genome shotgun (WGS) entry which is preliminary data.</text>
</comment>
<protein>
    <recommendedName>
        <fullName evidence="2">DUF4192 domain-containing protein</fullName>
    </recommendedName>
</protein>
<sequence>MSHTDDRPTLRITTIDDLLAMIPIAMGFQPADSLMVAVLDTDGIPFMARLDLPDPGPTPPELADAWDRATAHLTRWRDARIVLIGYGPADQVQAAVDTGTRSLWKAGIPISTVLRVADGHYWHLDHPDTADGIPFDTTTSPVTAAAVHAGLVTLPSRDALAATLDPVTGTARERMVLATIDACAFLLDLLDAARPDTGNPDVLDENPDAVLDTPLGLALQQAARTYLTQVQDSYRAGQPVDDDRAAVLTVLLSLTSVRDYAARLTSTDAWQQQMWTDLVRRAEPAFTAGPAVLLALCALRCGDGALAGIAVSRALYADPDDRLAQLLNRVISAGIDPATVAVLLAA</sequence>
<gene>
    <name evidence="1" type="ORF">Aca07nite_84460</name>
</gene>
<name>A0ABQ3WXZ9_9ACTN</name>
<organism evidence="1">
    <name type="scientific">Actinoplanes campanulatus</name>
    <dbReference type="NCBI Taxonomy" id="113559"/>
    <lineage>
        <taxon>Bacteria</taxon>
        <taxon>Bacillati</taxon>
        <taxon>Actinomycetota</taxon>
        <taxon>Actinomycetes</taxon>
        <taxon>Micromonosporales</taxon>
        <taxon>Micromonosporaceae</taxon>
        <taxon>Actinoplanes</taxon>
    </lineage>
</organism>
<dbReference type="RefSeq" id="WP_204301144.1">
    <property type="nucleotide sequence ID" value="NZ_BAAAGQ010000057.1"/>
</dbReference>
<accession>A0ABQ3WXZ9</accession>
<dbReference type="InterPro" id="IPR025447">
    <property type="entry name" value="DUF4192"/>
</dbReference>
<reference evidence="1" key="1">
    <citation type="submission" date="2021-01" db="EMBL/GenBank/DDBJ databases">
        <title>Whole genome shotgun sequence of Actinoplanes capillaceus NBRC 16408.</title>
        <authorList>
            <person name="Komaki H."/>
            <person name="Tamura T."/>
        </authorList>
    </citation>
    <scope>NUCLEOTIDE SEQUENCE [LARGE SCALE GENOMIC DNA]</scope>
    <source>
        <strain evidence="1">NBRC 16408</strain>
    </source>
</reference>